<feature type="compositionally biased region" description="Basic residues" evidence="1">
    <location>
        <begin position="38"/>
        <end position="48"/>
    </location>
</feature>
<feature type="compositionally biased region" description="Basic and acidic residues" evidence="1">
    <location>
        <begin position="1"/>
        <end position="10"/>
    </location>
</feature>
<dbReference type="KEGG" id="tni:TVNIR_2256"/>
<evidence type="ECO:0000256" key="1">
    <source>
        <dbReference type="SAM" id="MobiDB-lite"/>
    </source>
</evidence>
<gene>
    <name evidence="2" type="ordered locus">TVNIR_2256</name>
</gene>
<dbReference type="HOGENOM" id="CLU_3158874_0_0_6"/>
<dbReference type="EMBL" id="CP003989">
    <property type="protein sequence ID" value="AGA33912.1"/>
    <property type="molecule type" value="Genomic_DNA"/>
</dbReference>
<reference evidence="2" key="1">
    <citation type="submission" date="2015-12" db="EMBL/GenBank/DDBJ databases">
        <authorList>
            <person name="Tikhonova T.V."/>
            <person name="Pavlov A.R."/>
            <person name="Beletsky A.V."/>
            <person name="Mardanov A.V."/>
            <person name="Sorokin D.Y."/>
            <person name="Ravin N.V."/>
            <person name="Popov V.O."/>
        </authorList>
    </citation>
    <scope>NUCLEOTIDE SEQUENCE</scope>
    <source>
        <strain evidence="2">DSM 14787</strain>
    </source>
</reference>
<evidence type="ECO:0000313" key="2">
    <source>
        <dbReference type="EMBL" id="AGA33912.1"/>
    </source>
</evidence>
<name>L0DY39_THIND</name>
<protein>
    <submittedName>
        <fullName evidence="2">Uncharacterized protein</fullName>
    </submittedName>
</protein>
<organism evidence="2 3">
    <name type="scientific">Thioalkalivibrio nitratireducens (strain DSM 14787 / UNIQEM 213 / ALEN2)</name>
    <dbReference type="NCBI Taxonomy" id="1255043"/>
    <lineage>
        <taxon>Bacteria</taxon>
        <taxon>Pseudomonadati</taxon>
        <taxon>Pseudomonadota</taxon>
        <taxon>Gammaproteobacteria</taxon>
        <taxon>Chromatiales</taxon>
        <taxon>Ectothiorhodospiraceae</taxon>
        <taxon>Thioalkalivibrio</taxon>
    </lineage>
</organism>
<evidence type="ECO:0000313" key="3">
    <source>
        <dbReference type="Proteomes" id="UP000010809"/>
    </source>
</evidence>
<accession>L0DY39</accession>
<dbReference type="Proteomes" id="UP000010809">
    <property type="component" value="Chromosome"/>
</dbReference>
<dbReference type="AlphaFoldDB" id="L0DY39"/>
<feature type="region of interest" description="Disordered" evidence="1">
    <location>
        <begin position="1"/>
        <end position="48"/>
    </location>
</feature>
<keyword evidence="3" id="KW-1185">Reference proteome</keyword>
<dbReference type="RefSeq" id="WP_015259033.1">
    <property type="nucleotide sequence ID" value="NC_019902.2"/>
</dbReference>
<sequence>MDSSDRDRSLKAAAAQRQGPTRDRVDGLAGTQVTGHGQPKRRRSRPAT</sequence>
<proteinExistence type="predicted"/>